<dbReference type="InterPro" id="IPR020568">
    <property type="entry name" value="Ribosomal_Su5_D2-typ_SF"/>
</dbReference>
<evidence type="ECO:0000256" key="5">
    <source>
        <dbReference type="HAMAP-Rule" id="MF_01595"/>
    </source>
</evidence>
<dbReference type="NCBIfam" id="NF008805">
    <property type="entry name" value="PRK11824.1"/>
    <property type="match status" value="1"/>
</dbReference>
<comment type="catalytic activity">
    <reaction evidence="5">
        <text>RNA(n+1) + phosphate = RNA(n) + a ribonucleoside 5'-diphosphate</text>
        <dbReference type="Rhea" id="RHEA:22096"/>
        <dbReference type="Rhea" id="RHEA-COMP:14527"/>
        <dbReference type="Rhea" id="RHEA-COMP:17342"/>
        <dbReference type="ChEBI" id="CHEBI:43474"/>
        <dbReference type="ChEBI" id="CHEBI:57930"/>
        <dbReference type="ChEBI" id="CHEBI:140395"/>
        <dbReference type="EC" id="2.7.7.8"/>
    </reaction>
</comment>
<comment type="cofactor">
    <cofactor evidence="5">
        <name>Mg(2+)</name>
        <dbReference type="ChEBI" id="CHEBI:18420"/>
    </cofactor>
</comment>
<dbReference type="InterPro" id="IPR004087">
    <property type="entry name" value="KH_dom"/>
</dbReference>
<dbReference type="PANTHER" id="PTHR11252">
    <property type="entry name" value="POLYRIBONUCLEOTIDE NUCLEOTIDYLTRANSFERASE"/>
    <property type="match status" value="1"/>
</dbReference>
<dbReference type="NCBIfam" id="TIGR03591">
    <property type="entry name" value="polynuc_phos"/>
    <property type="match status" value="1"/>
</dbReference>
<dbReference type="GO" id="GO:0000175">
    <property type="term" value="F:3'-5'-RNA exonuclease activity"/>
    <property type="evidence" value="ECO:0007669"/>
    <property type="project" value="TreeGrafter"/>
</dbReference>
<dbReference type="HAMAP" id="MF_01595">
    <property type="entry name" value="PNPase"/>
    <property type="match status" value="1"/>
</dbReference>
<dbReference type="SUPFAM" id="SSF55666">
    <property type="entry name" value="Ribonuclease PH domain 2-like"/>
    <property type="match status" value="2"/>
</dbReference>
<dbReference type="InterPro" id="IPR027408">
    <property type="entry name" value="PNPase/RNase_PH_dom_sf"/>
</dbReference>
<dbReference type="GO" id="GO:0003723">
    <property type="term" value="F:RNA binding"/>
    <property type="evidence" value="ECO:0007669"/>
    <property type="project" value="UniProtKB-UniRule"/>
</dbReference>
<keyword evidence="5" id="KW-0460">Magnesium</keyword>
<dbReference type="GO" id="GO:0000287">
    <property type="term" value="F:magnesium ion binding"/>
    <property type="evidence" value="ECO:0007669"/>
    <property type="project" value="UniProtKB-UniRule"/>
</dbReference>
<dbReference type="InterPro" id="IPR015847">
    <property type="entry name" value="ExoRNase_PH_dom2"/>
</dbReference>
<keyword evidence="5" id="KW-0963">Cytoplasm</keyword>
<evidence type="ECO:0000256" key="2">
    <source>
        <dbReference type="ARBA" id="ARBA00022679"/>
    </source>
</evidence>
<keyword evidence="8" id="KW-1185">Reference proteome</keyword>
<dbReference type="Gene3D" id="3.30.230.70">
    <property type="entry name" value="GHMP Kinase, N-terminal domain"/>
    <property type="match status" value="2"/>
</dbReference>
<dbReference type="Pfam" id="PF00575">
    <property type="entry name" value="S1"/>
    <property type="match status" value="1"/>
</dbReference>
<keyword evidence="5" id="KW-0479">Metal-binding</keyword>
<evidence type="ECO:0000313" key="7">
    <source>
        <dbReference type="EMBL" id="AXK60499.1"/>
    </source>
</evidence>
<dbReference type="PANTHER" id="PTHR11252:SF0">
    <property type="entry name" value="POLYRIBONUCLEOTIDE NUCLEOTIDYLTRANSFERASE 1, MITOCHONDRIAL"/>
    <property type="match status" value="1"/>
</dbReference>
<dbReference type="OrthoDB" id="9804305at2"/>
<dbReference type="Gene3D" id="3.30.1370.10">
    <property type="entry name" value="K Homology domain, type 1"/>
    <property type="match status" value="1"/>
</dbReference>
<accession>A0A345ZB32</accession>
<dbReference type="InterPro" id="IPR004088">
    <property type="entry name" value="KH_dom_type_1"/>
</dbReference>
<dbReference type="RefSeq" id="WP_115585514.1">
    <property type="nucleotide sequence ID" value="NZ_CP025544.1"/>
</dbReference>
<dbReference type="CDD" id="cd02393">
    <property type="entry name" value="KH-I_PNPase"/>
    <property type="match status" value="1"/>
</dbReference>
<evidence type="ECO:0000259" key="6">
    <source>
        <dbReference type="PROSITE" id="PS50126"/>
    </source>
</evidence>
<dbReference type="InterPro" id="IPR003029">
    <property type="entry name" value="S1_domain"/>
</dbReference>
<feature type="domain" description="S1 motif" evidence="6">
    <location>
        <begin position="624"/>
        <end position="693"/>
    </location>
</feature>
<dbReference type="InterPro" id="IPR036345">
    <property type="entry name" value="ExoRNase_PH_dom2_sf"/>
</dbReference>
<dbReference type="Pfam" id="PF01138">
    <property type="entry name" value="RNase_PH"/>
    <property type="match status" value="2"/>
</dbReference>
<dbReference type="EMBL" id="CP025544">
    <property type="protein sequence ID" value="AXK60499.1"/>
    <property type="molecule type" value="Genomic_DNA"/>
</dbReference>
<evidence type="ECO:0000256" key="3">
    <source>
        <dbReference type="ARBA" id="ARBA00022695"/>
    </source>
</evidence>
<dbReference type="EC" id="2.7.7.8" evidence="5"/>
<dbReference type="SMART" id="SM00316">
    <property type="entry name" value="S1"/>
    <property type="match status" value="1"/>
</dbReference>
<dbReference type="KEGG" id="cdes:C0J27_01910"/>
<dbReference type="InterPro" id="IPR012162">
    <property type="entry name" value="PNPase"/>
</dbReference>
<dbReference type="SUPFAM" id="SSF54791">
    <property type="entry name" value="Eukaryotic type KH-domain (KH-domain type I)"/>
    <property type="match status" value="1"/>
</dbReference>
<dbReference type="GO" id="GO:0004654">
    <property type="term" value="F:polyribonucleotide nucleotidyltransferase activity"/>
    <property type="evidence" value="ECO:0007669"/>
    <property type="project" value="UniProtKB-UniRule"/>
</dbReference>
<evidence type="ECO:0000256" key="4">
    <source>
        <dbReference type="ARBA" id="ARBA00022884"/>
    </source>
</evidence>
<dbReference type="Gene3D" id="2.40.50.140">
    <property type="entry name" value="Nucleic acid-binding proteins"/>
    <property type="match status" value="1"/>
</dbReference>
<dbReference type="GO" id="GO:0005829">
    <property type="term" value="C:cytosol"/>
    <property type="evidence" value="ECO:0007669"/>
    <property type="project" value="TreeGrafter"/>
</dbReference>
<gene>
    <name evidence="5" type="primary">pnp</name>
    <name evidence="7" type="ORF">C0J27_01910</name>
</gene>
<reference evidence="7 8" key="1">
    <citation type="submission" date="2017-12" db="EMBL/GenBank/DDBJ databases">
        <title>Chromulinavorax destructans is a abundant pathogen of dominant heterotrophic picoflagllates.</title>
        <authorList>
            <person name="Deeg C.M."/>
            <person name="Zimmer M."/>
            <person name="Suttle C.A."/>
        </authorList>
    </citation>
    <scope>NUCLEOTIDE SEQUENCE [LARGE SCALE GENOMIC DNA]</scope>
    <source>
        <strain evidence="7 8">SeV1</strain>
    </source>
</reference>
<dbReference type="CDD" id="cd11364">
    <property type="entry name" value="RNase_PH_PNPase_2"/>
    <property type="match status" value="1"/>
</dbReference>
<dbReference type="PROSITE" id="PS50126">
    <property type="entry name" value="S1"/>
    <property type="match status" value="1"/>
</dbReference>
<dbReference type="Pfam" id="PF00013">
    <property type="entry name" value="KH_1"/>
    <property type="match status" value="1"/>
</dbReference>
<dbReference type="InterPro" id="IPR001247">
    <property type="entry name" value="ExoRNase_PH_dom1"/>
</dbReference>
<evidence type="ECO:0000313" key="8">
    <source>
        <dbReference type="Proteomes" id="UP000254834"/>
    </source>
</evidence>
<dbReference type="PROSITE" id="PS50084">
    <property type="entry name" value="KH_TYPE_1"/>
    <property type="match status" value="1"/>
</dbReference>
<name>A0A345ZB32_9BACT</name>
<keyword evidence="2 5" id="KW-0808">Transferase</keyword>
<dbReference type="InterPro" id="IPR012340">
    <property type="entry name" value="NA-bd_OB-fold"/>
</dbReference>
<dbReference type="GO" id="GO:0006402">
    <property type="term" value="P:mRNA catabolic process"/>
    <property type="evidence" value="ECO:0007669"/>
    <property type="project" value="UniProtKB-UniRule"/>
</dbReference>
<dbReference type="SUPFAM" id="SSF50249">
    <property type="entry name" value="Nucleic acid-binding proteins"/>
    <property type="match status" value="1"/>
</dbReference>
<dbReference type="Pfam" id="PF03725">
    <property type="entry name" value="RNase_PH_C"/>
    <property type="match status" value="1"/>
</dbReference>
<keyword evidence="3 5" id="KW-0548">Nucleotidyltransferase</keyword>
<protein>
    <recommendedName>
        <fullName evidence="5">Polyribonucleotide nucleotidyltransferase</fullName>
        <ecNumber evidence="5">2.7.7.8</ecNumber>
    </recommendedName>
    <alternativeName>
        <fullName evidence="5">Polynucleotide phosphorylase</fullName>
        <shortName evidence="5">PNPase</shortName>
    </alternativeName>
</protein>
<dbReference type="InterPro" id="IPR036612">
    <property type="entry name" value="KH_dom_type_1_sf"/>
</dbReference>
<feature type="binding site" evidence="5">
    <location>
        <position position="488"/>
    </location>
    <ligand>
        <name>Mg(2+)</name>
        <dbReference type="ChEBI" id="CHEBI:18420"/>
    </ligand>
</feature>
<keyword evidence="4 5" id="KW-0694">RNA-binding</keyword>
<dbReference type="Proteomes" id="UP000254834">
    <property type="component" value="Chromosome"/>
</dbReference>
<comment type="function">
    <text evidence="5">Involved in mRNA degradation. Catalyzes the phosphorolysis of single-stranded polyribonucleotides processively in the 3'- to 5'-direction.</text>
</comment>
<dbReference type="SMART" id="SM00322">
    <property type="entry name" value="KH"/>
    <property type="match status" value="1"/>
</dbReference>
<organism evidence="7 8">
    <name type="scientific">Candidatus Chromulinivorax destructor</name>
    <dbReference type="NCBI Taxonomy" id="2066483"/>
    <lineage>
        <taxon>Bacteria</taxon>
        <taxon>Candidatus Babelota</taxon>
        <taxon>Candidatus Babeliae</taxon>
        <taxon>Candidatus Babeliales</taxon>
        <taxon>Candidatus Chromulinivoraceae</taxon>
        <taxon>Candidatus Chromulinivorax</taxon>
    </lineage>
</organism>
<proteinExistence type="inferred from homology"/>
<dbReference type="AlphaFoldDB" id="A0A345ZB32"/>
<sequence length="694" mass="75598">MKKTFRLDELGLEVEIGKMAQQADGSAWLRKGGTAILTTVVMAESKDFPGFLPLMVDYRELFSAGGKIPGGYLKREGRSSDKEVLTARLIDRSIRPLFPTYFFNSVQALSTVYSVDRNAPSAVLALIGTSIALTISRVPFLEPVGAVQVGRINGQWIMDPTADEDILSDVKLIIAGTYDGICMVEGSAAGISENEMIEAFFLAHDVIRKQVVWQQEIAKELQVVKSTSESNHIDWHVWSARATEFITADVIDRIFNAGPKKEDLSAAIKSIFEDFHLLHAEAIALLHGKLELNFVIDTILEQKIATEIVRRGKRVDGRPFDKVREISTEVGFLSSVHGSSLFQRGQTQALVSVTLGSGKDAQKTDDIMSDDPVESSFMLHYNFPPFSTGEVKPLRGPGRREIGHGHLAQSAIARVMPTKVEFPYTTRVISDILESNGSSSMATVCGTTMALMNAGVPIKGMVAGIAMGLLEGQPGIFQAITDITGFEDSLGLMDFKVAGTTEGINAIQMDIKYKGGLPRSVFAKALEQAKQARLHILGEMSKVMSEPSKEMSPLVPRFYSISIDPNKVGGVIGSGGKIIKEIIEKTGTTIDIEGSDVNIYGKNKEGIDLAILWVKILADQVDQGMVLDGEIARIAEFGLFVDIAPGKAGLVHISKIARDKQNEMDKYYPVGSKIKVVVLEYEKESGKIRLGLTA</sequence>
<dbReference type="PIRSF" id="PIRSF005499">
    <property type="entry name" value="PNPase"/>
    <property type="match status" value="1"/>
</dbReference>
<evidence type="ECO:0000256" key="1">
    <source>
        <dbReference type="ARBA" id="ARBA00007404"/>
    </source>
</evidence>
<comment type="subcellular location">
    <subcellularLocation>
        <location evidence="5">Cytoplasm</location>
    </subcellularLocation>
</comment>
<dbReference type="FunFam" id="3.30.1370.10:FF:000001">
    <property type="entry name" value="Polyribonucleotide nucleotidyltransferase"/>
    <property type="match status" value="1"/>
</dbReference>
<feature type="binding site" evidence="5">
    <location>
        <position position="494"/>
    </location>
    <ligand>
        <name>Mg(2+)</name>
        <dbReference type="ChEBI" id="CHEBI:18420"/>
    </ligand>
</feature>
<dbReference type="FunFam" id="3.30.230.70:FF:000001">
    <property type="entry name" value="Polyribonucleotide nucleotidyltransferase"/>
    <property type="match status" value="1"/>
</dbReference>
<dbReference type="SUPFAM" id="SSF54211">
    <property type="entry name" value="Ribosomal protein S5 domain 2-like"/>
    <property type="match status" value="2"/>
</dbReference>
<comment type="similarity">
    <text evidence="1 5">Belongs to the polyribonucleotide nucleotidyltransferase family.</text>
</comment>